<proteinExistence type="predicted"/>
<feature type="domain" description="Beta-lactamase-related" evidence="1">
    <location>
        <begin position="43"/>
        <end position="408"/>
    </location>
</feature>
<organism evidence="2 3">
    <name type="scientific">Marivirga sericea</name>
    <dbReference type="NCBI Taxonomy" id="1028"/>
    <lineage>
        <taxon>Bacteria</taxon>
        <taxon>Pseudomonadati</taxon>
        <taxon>Bacteroidota</taxon>
        <taxon>Cytophagia</taxon>
        <taxon>Cytophagales</taxon>
        <taxon>Marivirgaceae</taxon>
        <taxon>Marivirga</taxon>
    </lineage>
</organism>
<evidence type="ECO:0000313" key="3">
    <source>
        <dbReference type="Proteomes" id="UP000193804"/>
    </source>
</evidence>
<dbReference type="InterPro" id="IPR001466">
    <property type="entry name" value="Beta-lactam-related"/>
</dbReference>
<dbReference type="AlphaFoldDB" id="A0A1X7JLY9"/>
<accession>A0A1X7JLY9</accession>
<evidence type="ECO:0000313" key="2">
    <source>
        <dbReference type="EMBL" id="SMG28853.1"/>
    </source>
</evidence>
<dbReference type="InterPro" id="IPR050491">
    <property type="entry name" value="AmpC-like"/>
</dbReference>
<dbReference type="PANTHER" id="PTHR46825:SF9">
    <property type="entry name" value="BETA-LACTAMASE-RELATED DOMAIN-CONTAINING PROTEIN"/>
    <property type="match status" value="1"/>
</dbReference>
<evidence type="ECO:0000259" key="1">
    <source>
        <dbReference type="Pfam" id="PF00144"/>
    </source>
</evidence>
<keyword evidence="3" id="KW-1185">Reference proteome</keyword>
<dbReference type="PANTHER" id="PTHR46825">
    <property type="entry name" value="D-ALANYL-D-ALANINE-CARBOXYPEPTIDASE/ENDOPEPTIDASE AMPH"/>
    <property type="match status" value="1"/>
</dbReference>
<gene>
    <name evidence="2" type="ORF">SAMN05661096_01754</name>
</gene>
<dbReference type="RefSeq" id="WP_085516675.1">
    <property type="nucleotide sequence ID" value="NZ_FXAW01000003.1"/>
</dbReference>
<dbReference type="SUPFAM" id="SSF56601">
    <property type="entry name" value="beta-lactamase/transpeptidase-like"/>
    <property type="match status" value="1"/>
</dbReference>
<dbReference type="Proteomes" id="UP000193804">
    <property type="component" value="Unassembled WGS sequence"/>
</dbReference>
<dbReference type="Pfam" id="PF00144">
    <property type="entry name" value="Beta-lactamase"/>
    <property type="match status" value="1"/>
</dbReference>
<dbReference type="PROSITE" id="PS51257">
    <property type="entry name" value="PROKAR_LIPOPROTEIN"/>
    <property type="match status" value="1"/>
</dbReference>
<reference evidence="3" key="1">
    <citation type="submission" date="2017-04" db="EMBL/GenBank/DDBJ databases">
        <authorList>
            <person name="Varghese N."/>
            <person name="Submissions S."/>
        </authorList>
    </citation>
    <scope>NUCLEOTIDE SEQUENCE [LARGE SCALE GENOMIC DNA]</scope>
    <source>
        <strain evidence="3">DSM 4125</strain>
    </source>
</reference>
<sequence length="419" mass="47249">MKQITFIIILAAIVISCTSKRQPPSEPVNLTQLLTDSLTAELDSMQKAGGIVGFAVSIVNQNGTLYEKGFGYSNIETKEKYTQHTIQHIASISKTLIGIALMKAQEMGKLKLDDPIQHYLSFKVFNPYHPDAQITIRQLATHTSGINDTDEYYMAKSWVLTKNQDLENVSTEYPAQTLNPSDSIMSIEKYLKEYLNVTGAYYQKNNYIDFKAGERHNYSNVGSTLAALVLEKATGQAFDEFTQQYILKPLNMNASGWALTDVDIDKHSRLYRADHTLLPFYTAITYPDGMLITSSSDIAKYTTELIKGFRGEGTLLSNESYKEFYKKQLTDSNFEEGSRNASHPYNGDYDPAIFIGHSALGFAGHSGGDAGVSTWLYFNKEKSTGMYMAINTDIGDRKRELEYYAIWEKMEEYVDRLNQ</sequence>
<dbReference type="InterPro" id="IPR012338">
    <property type="entry name" value="Beta-lactam/transpept-like"/>
</dbReference>
<dbReference type="EMBL" id="FXAW01000003">
    <property type="protein sequence ID" value="SMG28853.1"/>
    <property type="molecule type" value="Genomic_DNA"/>
</dbReference>
<dbReference type="Gene3D" id="3.40.710.10">
    <property type="entry name" value="DD-peptidase/beta-lactamase superfamily"/>
    <property type="match status" value="1"/>
</dbReference>
<dbReference type="STRING" id="1028.SAMN05661096_01754"/>
<protein>
    <submittedName>
        <fullName evidence="2">CubicO group peptidase, beta-lactamase class C family</fullName>
    </submittedName>
</protein>
<dbReference type="OrthoDB" id="846150at2"/>
<name>A0A1X7JLY9_9BACT</name>